<reference evidence="1" key="1">
    <citation type="journal article" date="2014" name="Front. Microbiol.">
        <title>High frequency of phylogenetically diverse reductive dehalogenase-homologous genes in deep subseafloor sedimentary metagenomes.</title>
        <authorList>
            <person name="Kawai M."/>
            <person name="Futagami T."/>
            <person name="Toyoda A."/>
            <person name="Takaki Y."/>
            <person name="Nishi S."/>
            <person name="Hori S."/>
            <person name="Arai W."/>
            <person name="Tsubouchi T."/>
            <person name="Morono Y."/>
            <person name="Uchiyama I."/>
            <person name="Ito T."/>
            <person name="Fujiyama A."/>
            <person name="Inagaki F."/>
            <person name="Takami H."/>
        </authorList>
    </citation>
    <scope>NUCLEOTIDE SEQUENCE</scope>
    <source>
        <strain evidence="1">Expedition CK06-06</strain>
    </source>
</reference>
<accession>X1KSV9</accession>
<evidence type="ECO:0000313" key="1">
    <source>
        <dbReference type="EMBL" id="GAI09793.1"/>
    </source>
</evidence>
<comment type="caution">
    <text evidence="1">The sequence shown here is derived from an EMBL/GenBank/DDBJ whole genome shotgun (WGS) entry which is preliminary data.</text>
</comment>
<gene>
    <name evidence="1" type="ORF">S06H3_10664</name>
</gene>
<protein>
    <submittedName>
        <fullName evidence="1">Uncharacterized protein</fullName>
    </submittedName>
</protein>
<proteinExistence type="predicted"/>
<dbReference type="AlphaFoldDB" id="X1KSV9"/>
<organism evidence="1">
    <name type="scientific">marine sediment metagenome</name>
    <dbReference type="NCBI Taxonomy" id="412755"/>
    <lineage>
        <taxon>unclassified sequences</taxon>
        <taxon>metagenomes</taxon>
        <taxon>ecological metagenomes</taxon>
    </lineage>
</organism>
<sequence length="173" mass="19856">MPPSGKIGTITKAIRNLCRDRLNYVIDDNQFKQGLLRVLGKGSSQGVGLALARWDPHYLYLLTGNVDHEIAMWAQLEESDWAIAVGKWGRGKLREDEEIKRMLSDCLQSPLNKTVFEQRLRDWIHEHEGQPGLRKYLREELVGALLDFFFALADEVNSGIRRGFEEWVGIMSE</sequence>
<name>X1KSV9_9ZZZZ</name>
<dbReference type="EMBL" id="BARV01004993">
    <property type="protein sequence ID" value="GAI09793.1"/>
    <property type="molecule type" value="Genomic_DNA"/>
</dbReference>